<dbReference type="GO" id="GO:0008080">
    <property type="term" value="F:N-acetyltransferase activity"/>
    <property type="evidence" value="ECO:0007669"/>
    <property type="project" value="InterPro"/>
</dbReference>
<dbReference type="EMBL" id="JAESVA010000002">
    <property type="protein sequence ID" value="MCB8879603.1"/>
    <property type="molecule type" value="Genomic_DNA"/>
</dbReference>
<dbReference type="SUPFAM" id="SSF55729">
    <property type="entry name" value="Acyl-CoA N-acyltransferases (Nat)"/>
    <property type="match status" value="1"/>
</dbReference>
<dbReference type="InterPro" id="IPR039840">
    <property type="entry name" value="NAA80"/>
</dbReference>
<proteinExistence type="predicted"/>
<dbReference type="Proteomes" id="UP000721844">
    <property type="component" value="Unassembled WGS sequence"/>
</dbReference>
<dbReference type="InterPro" id="IPR016181">
    <property type="entry name" value="Acyl_CoA_acyltransferase"/>
</dbReference>
<name>A0A964E388_9PROT</name>
<gene>
    <name evidence="2" type="ORF">ACELLULO517_05105</name>
</gene>
<dbReference type="PROSITE" id="PS51186">
    <property type="entry name" value="GNAT"/>
    <property type="match status" value="1"/>
</dbReference>
<evidence type="ECO:0000313" key="3">
    <source>
        <dbReference type="Proteomes" id="UP000721844"/>
    </source>
</evidence>
<keyword evidence="3" id="KW-1185">Reference proteome</keyword>
<feature type="domain" description="N-acetyltransferase" evidence="1">
    <location>
        <begin position="4"/>
        <end position="157"/>
    </location>
</feature>
<dbReference type="Gene3D" id="3.40.630.30">
    <property type="match status" value="1"/>
</dbReference>
<dbReference type="PANTHER" id="PTHR13538">
    <property type="entry name" value="N-ACETYLTRANSFERASE 6"/>
    <property type="match status" value="1"/>
</dbReference>
<comment type="caution">
    <text evidence="2">The sequence shown here is derived from an EMBL/GenBank/DDBJ whole genome shotgun (WGS) entry which is preliminary data.</text>
</comment>
<dbReference type="AlphaFoldDB" id="A0A964E388"/>
<dbReference type="CDD" id="cd04301">
    <property type="entry name" value="NAT_SF"/>
    <property type="match status" value="1"/>
</dbReference>
<sequence length="167" mass="18459">MPATPISILPISDRPDLIPLITDWLWTAFWQDLGQDRAQTRDYVASGVSASGPPQTFVLLVDGSPVGTATLAVHDLAERPDLTPWLADVFVLPEARGFGYVGHLMDAVETACRDAGIATLWLYTHTAERIYAKRGWETVAYFERGGQTNALMRRDLLPEAECREAES</sequence>
<dbReference type="GO" id="GO:1905502">
    <property type="term" value="F:acetyl-CoA binding"/>
    <property type="evidence" value="ECO:0007669"/>
    <property type="project" value="TreeGrafter"/>
</dbReference>
<organism evidence="2 3">
    <name type="scientific">Acidisoma cellulosilyticum</name>
    <dbReference type="NCBI Taxonomy" id="2802395"/>
    <lineage>
        <taxon>Bacteria</taxon>
        <taxon>Pseudomonadati</taxon>
        <taxon>Pseudomonadota</taxon>
        <taxon>Alphaproteobacteria</taxon>
        <taxon>Acetobacterales</taxon>
        <taxon>Acidocellaceae</taxon>
        <taxon>Acidisoma</taxon>
    </lineage>
</organism>
<dbReference type="InterPro" id="IPR000182">
    <property type="entry name" value="GNAT_dom"/>
</dbReference>
<dbReference type="PANTHER" id="PTHR13538:SF4">
    <property type="entry name" value="N-ALPHA-ACETYLTRANSFERASE 80"/>
    <property type="match status" value="1"/>
</dbReference>
<protein>
    <submittedName>
        <fullName evidence="2">GNAT family N-acetyltransferase</fullName>
    </submittedName>
</protein>
<dbReference type="RefSeq" id="WP_227306235.1">
    <property type="nucleotide sequence ID" value="NZ_JAESVA010000002.1"/>
</dbReference>
<dbReference type="GO" id="GO:0005737">
    <property type="term" value="C:cytoplasm"/>
    <property type="evidence" value="ECO:0007669"/>
    <property type="project" value="TreeGrafter"/>
</dbReference>
<evidence type="ECO:0000313" key="2">
    <source>
        <dbReference type="EMBL" id="MCB8879603.1"/>
    </source>
</evidence>
<evidence type="ECO:0000259" key="1">
    <source>
        <dbReference type="PROSITE" id="PS51186"/>
    </source>
</evidence>
<reference evidence="2 3" key="1">
    <citation type="journal article" date="2021" name="Microorganisms">
        <title>Acidisoma silvae sp. nov. and Acidisomacellulosilytica sp. nov., Two Acidophilic Bacteria Isolated from Decaying Wood, Hydrolyzing Cellulose and Producing Poly-3-hydroxybutyrate.</title>
        <authorList>
            <person name="Mieszkin S."/>
            <person name="Pouder E."/>
            <person name="Uroz S."/>
            <person name="Simon-Colin C."/>
            <person name="Alain K."/>
        </authorList>
    </citation>
    <scope>NUCLEOTIDE SEQUENCE [LARGE SCALE GENOMIC DNA]</scope>
    <source>
        <strain evidence="2 3">HW T5.17</strain>
    </source>
</reference>
<dbReference type="Pfam" id="PF00583">
    <property type="entry name" value="Acetyltransf_1"/>
    <property type="match status" value="1"/>
</dbReference>
<accession>A0A964E388</accession>